<feature type="region of interest" description="Disordered" evidence="5">
    <location>
        <begin position="1"/>
        <end position="33"/>
    </location>
</feature>
<dbReference type="Pfam" id="PF13520">
    <property type="entry name" value="AA_permease_2"/>
    <property type="match status" value="1"/>
</dbReference>
<feature type="transmembrane region" description="Helical" evidence="6">
    <location>
        <begin position="461"/>
        <end position="482"/>
    </location>
</feature>
<keyword evidence="4 6" id="KW-0472">Membrane</keyword>
<evidence type="ECO:0000256" key="1">
    <source>
        <dbReference type="ARBA" id="ARBA00004141"/>
    </source>
</evidence>
<gene>
    <name evidence="7" type="ORF">EHS24_002738</name>
</gene>
<feature type="transmembrane region" description="Helical" evidence="6">
    <location>
        <begin position="436"/>
        <end position="455"/>
    </location>
</feature>
<dbReference type="GO" id="GO:0015179">
    <property type="term" value="F:L-amino acid transmembrane transporter activity"/>
    <property type="evidence" value="ECO:0007669"/>
    <property type="project" value="TreeGrafter"/>
</dbReference>
<dbReference type="GO" id="GO:0016020">
    <property type="term" value="C:membrane"/>
    <property type="evidence" value="ECO:0007669"/>
    <property type="project" value="UniProtKB-SubCell"/>
</dbReference>
<evidence type="ECO:0000256" key="5">
    <source>
        <dbReference type="SAM" id="MobiDB-lite"/>
    </source>
</evidence>
<reference evidence="7 8" key="1">
    <citation type="submission" date="2018-11" db="EMBL/GenBank/DDBJ databases">
        <title>Genome sequence of Apiotrichum porosum DSM 27194.</title>
        <authorList>
            <person name="Aliyu H."/>
            <person name="Gorte O."/>
            <person name="Ochsenreither K."/>
        </authorList>
    </citation>
    <scope>NUCLEOTIDE SEQUENCE [LARGE SCALE GENOMIC DNA]</scope>
    <source>
        <strain evidence="7 8">DSM 27194</strain>
    </source>
</reference>
<name>A0A427XHN6_9TREE</name>
<comment type="caution">
    <text evidence="7">The sequence shown here is derived from an EMBL/GenBank/DDBJ whole genome shotgun (WGS) entry which is preliminary data.</text>
</comment>
<keyword evidence="3 6" id="KW-1133">Transmembrane helix</keyword>
<dbReference type="InterPro" id="IPR002293">
    <property type="entry name" value="AA/rel_permease1"/>
</dbReference>
<evidence type="ECO:0008006" key="9">
    <source>
        <dbReference type="Google" id="ProtNLM"/>
    </source>
</evidence>
<feature type="transmembrane region" description="Helical" evidence="6">
    <location>
        <begin position="520"/>
        <end position="537"/>
    </location>
</feature>
<dbReference type="PANTHER" id="PTHR11785:SF512">
    <property type="entry name" value="SOBREMESA, ISOFORM B"/>
    <property type="match status" value="1"/>
</dbReference>
<organism evidence="7 8">
    <name type="scientific">Apiotrichum porosum</name>
    <dbReference type="NCBI Taxonomy" id="105984"/>
    <lineage>
        <taxon>Eukaryota</taxon>
        <taxon>Fungi</taxon>
        <taxon>Dikarya</taxon>
        <taxon>Basidiomycota</taxon>
        <taxon>Agaricomycotina</taxon>
        <taxon>Tremellomycetes</taxon>
        <taxon>Trichosporonales</taxon>
        <taxon>Trichosporonaceae</taxon>
        <taxon>Apiotrichum</taxon>
    </lineage>
</organism>
<feature type="transmembrane region" description="Helical" evidence="6">
    <location>
        <begin position="494"/>
        <end position="514"/>
    </location>
</feature>
<keyword evidence="2 6" id="KW-0812">Transmembrane</keyword>
<evidence type="ECO:0000313" key="7">
    <source>
        <dbReference type="EMBL" id="RSH78273.1"/>
    </source>
</evidence>
<dbReference type="Gene3D" id="1.20.1740.10">
    <property type="entry name" value="Amino acid/polyamine transporter I"/>
    <property type="match status" value="1"/>
</dbReference>
<feature type="transmembrane region" description="Helical" evidence="6">
    <location>
        <begin position="338"/>
        <end position="359"/>
    </location>
</feature>
<dbReference type="FunFam" id="1.20.1740.10:FF:000042">
    <property type="entry name" value="Similar to amino acid transporter"/>
    <property type="match status" value="1"/>
</dbReference>
<dbReference type="AlphaFoldDB" id="A0A427XHN6"/>
<feature type="transmembrane region" description="Helical" evidence="6">
    <location>
        <begin position="257"/>
        <end position="280"/>
    </location>
</feature>
<evidence type="ECO:0000256" key="6">
    <source>
        <dbReference type="SAM" id="Phobius"/>
    </source>
</evidence>
<evidence type="ECO:0000256" key="2">
    <source>
        <dbReference type="ARBA" id="ARBA00022692"/>
    </source>
</evidence>
<proteinExistence type="predicted"/>
<protein>
    <recommendedName>
        <fullName evidence="9">Amino acid permease/ SLC12A domain-containing protein</fullName>
    </recommendedName>
</protein>
<dbReference type="OrthoDB" id="5982228at2759"/>
<dbReference type="EMBL" id="RSCE01000013">
    <property type="protein sequence ID" value="RSH78273.1"/>
    <property type="molecule type" value="Genomic_DNA"/>
</dbReference>
<sequence>MPLHSHSEAASTPPSRVLSPVSSDGHGGSRSPTASLRALELEQGPAYAGGHGLQRTNTLLSMGGFEFEQTLLPLSLSTAEGDMSGEQHVEHKHVGLLHGMALVVGMQVGSGIFSSPGVVIDSVGSVGASLVVWIVSGLLAWTGASSFAELGCAIPLSGGAQAYLAYSVSHNNIAKLMLVWTHGLVSLHLVGRVGAQARKLGYHRSHLWYFNRMVYHAVTGDTEATVPDWTFKVTAAVAIILVSLLNVISPTAGTHSAVVLTTIKIGSLVFVAVLGLIWFIRHGAGPAFSGNIFAGSSTEPGSYAIALYSGLWAFDGWDQCSFVGGEMKNPNRDLPRALHSSMTIVLVLFLAANISYFIVLDPATVASSNTVALDFGAMTIGRFGAVVFSTLVAISCFGALNGGFYTTGRLIYAASRDHFLPKLFSRLSPKRRTPDNAMALNAGLTIFFVVFGGGFRKLLNFFSVTSWTLYLATVVGLLYLRVKEPHLDRPYRTWLSTPIIFCLVAMFLLLMPIFAAPWEALAAFIFMATGVPMYYLTARSRARSSGKGYARLDNEDDGVRATLGTAWDSFLDDVAYLLPRKWGDALLRSRQAAPVPTLDNAEERRGMLSDRIEMSEI</sequence>
<dbReference type="RefSeq" id="XP_028473420.1">
    <property type="nucleotide sequence ID" value="XM_028618464.1"/>
</dbReference>
<dbReference type="InterPro" id="IPR050598">
    <property type="entry name" value="AminoAcid_Transporter"/>
</dbReference>
<evidence type="ECO:0000313" key="8">
    <source>
        <dbReference type="Proteomes" id="UP000279236"/>
    </source>
</evidence>
<evidence type="ECO:0000256" key="4">
    <source>
        <dbReference type="ARBA" id="ARBA00023136"/>
    </source>
</evidence>
<keyword evidence="8" id="KW-1185">Reference proteome</keyword>
<accession>A0A427XHN6</accession>
<comment type="subcellular location">
    <subcellularLocation>
        <location evidence="1">Membrane</location>
        <topology evidence="1">Multi-pass membrane protein</topology>
    </subcellularLocation>
</comment>
<dbReference type="STRING" id="105984.A0A427XHN6"/>
<feature type="transmembrane region" description="Helical" evidence="6">
    <location>
        <begin position="229"/>
        <end position="248"/>
    </location>
</feature>
<dbReference type="Proteomes" id="UP000279236">
    <property type="component" value="Unassembled WGS sequence"/>
</dbReference>
<feature type="transmembrane region" description="Helical" evidence="6">
    <location>
        <begin position="379"/>
        <end position="400"/>
    </location>
</feature>
<dbReference type="PANTHER" id="PTHR11785">
    <property type="entry name" value="AMINO ACID TRANSPORTER"/>
    <property type="match status" value="1"/>
</dbReference>
<evidence type="ECO:0000256" key="3">
    <source>
        <dbReference type="ARBA" id="ARBA00022989"/>
    </source>
</evidence>
<dbReference type="GeneID" id="39587281"/>